<dbReference type="SUPFAM" id="SSF55729">
    <property type="entry name" value="Acyl-CoA N-acyltransferases (Nat)"/>
    <property type="match status" value="1"/>
</dbReference>
<evidence type="ECO:0000313" key="4">
    <source>
        <dbReference type="EMBL" id="MBE9118925.1"/>
    </source>
</evidence>
<evidence type="ECO:0000259" key="3">
    <source>
        <dbReference type="PROSITE" id="PS51186"/>
    </source>
</evidence>
<dbReference type="InterPro" id="IPR000182">
    <property type="entry name" value="GNAT_dom"/>
</dbReference>
<proteinExistence type="predicted"/>
<protein>
    <submittedName>
        <fullName evidence="4">GNAT family N-acetyltransferase</fullName>
    </submittedName>
</protein>
<dbReference type="Gene3D" id="3.40.630.30">
    <property type="match status" value="1"/>
</dbReference>
<dbReference type="PANTHER" id="PTHR43420:SF12">
    <property type="entry name" value="N-ACETYLTRANSFERASE DOMAIN-CONTAINING PROTEIN"/>
    <property type="match status" value="1"/>
</dbReference>
<accession>A0A8J7E0Q6</accession>
<dbReference type="GO" id="GO:0016747">
    <property type="term" value="F:acyltransferase activity, transferring groups other than amino-acyl groups"/>
    <property type="evidence" value="ECO:0007669"/>
    <property type="project" value="InterPro"/>
</dbReference>
<keyword evidence="5" id="KW-1185">Reference proteome</keyword>
<dbReference type="AlphaFoldDB" id="A0A8J7E0Q6"/>
<dbReference type="EMBL" id="JADEWZ010000068">
    <property type="protein sequence ID" value="MBE9118925.1"/>
    <property type="molecule type" value="Genomic_DNA"/>
</dbReference>
<dbReference type="InterPro" id="IPR050680">
    <property type="entry name" value="YpeA/RimI_acetyltransf"/>
</dbReference>
<evidence type="ECO:0000256" key="2">
    <source>
        <dbReference type="ARBA" id="ARBA00023315"/>
    </source>
</evidence>
<sequence length="164" mass="18842">MAYSVRSLKPSDEPFLWEALYQALYVSPGVPPLPREIVQQPELAKYVRDWERDRDCGFVAILKDSDIPIGAVWLRLFNRDNPGYGYIDDLTPELAIAILPEYRGQGIGTMLLAHLFEQVRFQYSAISLSVSAENPALRLYRRLGFEVVKRENHTLTMKKALQEQ</sequence>
<evidence type="ECO:0000256" key="1">
    <source>
        <dbReference type="ARBA" id="ARBA00022679"/>
    </source>
</evidence>
<dbReference type="PANTHER" id="PTHR43420">
    <property type="entry name" value="ACETYLTRANSFERASE"/>
    <property type="match status" value="1"/>
</dbReference>
<comment type="caution">
    <text evidence="4">The sequence shown here is derived from an EMBL/GenBank/DDBJ whole genome shotgun (WGS) entry which is preliminary data.</text>
</comment>
<evidence type="ECO:0000313" key="5">
    <source>
        <dbReference type="Proteomes" id="UP000654482"/>
    </source>
</evidence>
<dbReference type="PROSITE" id="PS51186">
    <property type="entry name" value="GNAT"/>
    <property type="match status" value="1"/>
</dbReference>
<dbReference type="InterPro" id="IPR016181">
    <property type="entry name" value="Acyl_CoA_acyltransferase"/>
</dbReference>
<keyword evidence="1" id="KW-0808">Transferase</keyword>
<organism evidence="4 5">
    <name type="scientific">Lusitaniella coriacea LEGE 07157</name>
    <dbReference type="NCBI Taxonomy" id="945747"/>
    <lineage>
        <taxon>Bacteria</taxon>
        <taxon>Bacillati</taxon>
        <taxon>Cyanobacteriota</taxon>
        <taxon>Cyanophyceae</taxon>
        <taxon>Spirulinales</taxon>
        <taxon>Lusitaniellaceae</taxon>
        <taxon>Lusitaniella</taxon>
    </lineage>
</organism>
<feature type="domain" description="N-acetyltransferase" evidence="3">
    <location>
        <begin position="3"/>
        <end position="162"/>
    </location>
</feature>
<dbReference type="CDD" id="cd04301">
    <property type="entry name" value="NAT_SF"/>
    <property type="match status" value="1"/>
</dbReference>
<name>A0A8J7E0Q6_9CYAN</name>
<dbReference type="Pfam" id="PF00583">
    <property type="entry name" value="Acetyltransf_1"/>
    <property type="match status" value="1"/>
</dbReference>
<dbReference type="Proteomes" id="UP000654482">
    <property type="component" value="Unassembled WGS sequence"/>
</dbReference>
<keyword evidence="2" id="KW-0012">Acyltransferase</keyword>
<dbReference type="RefSeq" id="WP_194032020.1">
    <property type="nucleotide sequence ID" value="NZ_JADEWZ010000068.1"/>
</dbReference>
<gene>
    <name evidence="4" type="ORF">IQ249_23840</name>
</gene>
<reference evidence="4" key="1">
    <citation type="submission" date="2020-10" db="EMBL/GenBank/DDBJ databases">
        <authorList>
            <person name="Castelo-Branco R."/>
            <person name="Eusebio N."/>
            <person name="Adriana R."/>
            <person name="Vieira A."/>
            <person name="Brugerolle De Fraissinette N."/>
            <person name="Rezende De Castro R."/>
            <person name="Schneider M.P."/>
            <person name="Vasconcelos V."/>
            <person name="Leao P.N."/>
        </authorList>
    </citation>
    <scope>NUCLEOTIDE SEQUENCE</scope>
    <source>
        <strain evidence="4">LEGE 07157</strain>
    </source>
</reference>